<evidence type="ECO:0000256" key="1">
    <source>
        <dbReference type="ARBA" id="ARBA00004651"/>
    </source>
</evidence>
<keyword evidence="11" id="KW-1185">Reference proteome</keyword>
<feature type="transmembrane region" description="Helical" evidence="7">
    <location>
        <begin position="775"/>
        <end position="798"/>
    </location>
</feature>
<name>A0A4Q5M5X4_9BACT</name>
<feature type="transmembrane region" description="Helical" evidence="7">
    <location>
        <begin position="684"/>
        <end position="708"/>
    </location>
</feature>
<sequence length="807" mass="90917">MIRNYLKIAFRNLRKQKGFTFINIAGLAIGITCFLLIGLYVKDELSYDRFNKNADRIYRVTRIFKSNDGTVSLHLGHIAPAFMQYFQSDFTEAEQITRLFGAQSVVNRPENPEKKYQEQRMYFAEANLFKVFSFNVLQGNPDKALAEPFTVAISKPMAEKYFGNQDPIGKLLKIDSKYELRVSGVFEPLPTQSHFHADFLMSMSTLNDNRIYGKDEMNRDWGGNNFSTYFLMPKGYDMSRIESRMKSFLDTHLPAYDGRKGSQYSDLTFQKLTDIHLYSHLDSEHETNGNIKYVYTFSAIAFFILLIACINYMNLATARSAGRAKEVGLRKVVGAVRSQLIGQFLSESLLLTVFALAIALIATVLLIPVLNDFTSKSLTFTNLLDYKIILLIIGIIFFTGVLAGSYPAFFLTAFQPVEVLKGKIKNAMKNGRLRQVLVVMQFSIACILIISTAIIYKQLSFMLTQDAGYQKNQVIVMRVGNDSSVDFESFKQELKRQSGVKNVSHSSRTPTGRLLDSQGAKVAKGDSLAPTSTEIKALSVDHDYLSTYEIKLAAGRDFSRAFKSDDSTGYILNEAAVKSIGWKSNADAIDEIFEYGGTKGKVIGVVKDFHFESLHQKIVPMVMFINKGWRSWLSINMAAGDFQNTIANIEKTFKVYMPNTPFSYQFLDERFNNQYQAEQKQRSLFMIFAGISIFISCLGLFALAAFMAEQRRKEIGVRKVLGASVGSITTLLSKDFIKLVFISILIASPIAWYAMSSWLTDFAYRIDIEWWIFPLAGLLAVLIAVVTVSYQAIAAALVNPVKSLKSE</sequence>
<feature type="transmembrane region" description="Helical" evidence="7">
    <location>
        <begin position="435"/>
        <end position="456"/>
    </location>
</feature>
<keyword evidence="5 7" id="KW-0472">Membrane</keyword>
<reference evidence="10 11" key="1">
    <citation type="submission" date="2019-02" db="EMBL/GenBank/DDBJ databases">
        <title>Bacterial novel species Emticicia sp. 17J42-9 isolated from soil.</title>
        <authorList>
            <person name="Jung H.-Y."/>
        </authorList>
    </citation>
    <scope>NUCLEOTIDE SEQUENCE [LARGE SCALE GENOMIC DNA]</scope>
    <source>
        <strain evidence="10 11">17J42-9</strain>
    </source>
</reference>
<comment type="caution">
    <text evidence="10">The sequence shown here is derived from an EMBL/GenBank/DDBJ whole genome shotgun (WGS) entry which is preliminary data.</text>
</comment>
<feature type="domain" description="ABC3 transporter permease C-terminal" evidence="8">
    <location>
        <begin position="686"/>
        <end position="795"/>
    </location>
</feature>
<dbReference type="InterPro" id="IPR025857">
    <property type="entry name" value="MacB_PCD"/>
</dbReference>
<proteinExistence type="predicted"/>
<keyword evidence="4 7" id="KW-1133">Transmembrane helix</keyword>
<dbReference type="GO" id="GO:0005886">
    <property type="term" value="C:plasma membrane"/>
    <property type="evidence" value="ECO:0007669"/>
    <property type="project" value="UniProtKB-SubCell"/>
</dbReference>
<evidence type="ECO:0000259" key="8">
    <source>
        <dbReference type="Pfam" id="PF02687"/>
    </source>
</evidence>
<dbReference type="PANTHER" id="PTHR30572:SF18">
    <property type="entry name" value="ABC-TYPE MACROLIDE FAMILY EXPORT SYSTEM PERMEASE COMPONENT 2"/>
    <property type="match status" value="1"/>
</dbReference>
<evidence type="ECO:0000256" key="5">
    <source>
        <dbReference type="ARBA" id="ARBA00023136"/>
    </source>
</evidence>
<comment type="subcellular location">
    <subcellularLocation>
        <location evidence="1">Cell membrane</location>
        <topology evidence="1">Multi-pass membrane protein</topology>
    </subcellularLocation>
</comment>
<feature type="region of interest" description="Disordered" evidence="6">
    <location>
        <begin position="499"/>
        <end position="526"/>
    </location>
</feature>
<keyword evidence="2" id="KW-1003">Cell membrane</keyword>
<dbReference type="EMBL" id="SEWF01000001">
    <property type="protein sequence ID" value="RYU97589.1"/>
    <property type="molecule type" value="Genomic_DNA"/>
</dbReference>
<feature type="transmembrane region" description="Helical" evidence="7">
    <location>
        <begin position="293"/>
        <end position="315"/>
    </location>
</feature>
<feature type="transmembrane region" description="Helical" evidence="7">
    <location>
        <begin position="736"/>
        <end position="755"/>
    </location>
</feature>
<gene>
    <name evidence="10" type="ORF">EWM59_00260</name>
</gene>
<evidence type="ECO:0000313" key="10">
    <source>
        <dbReference type="EMBL" id="RYU97589.1"/>
    </source>
</evidence>
<feature type="transmembrane region" description="Helical" evidence="7">
    <location>
        <begin position="388"/>
        <end position="414"/>
    </location>
</feature>
<dbReference type="PANTHER" id="PTHR30572">
    <property type="entry name" value="MEMBRANE COMPONENT OF TRANSPORTER-RELATED"/>
    <property type="match status" value="1"/>
</dbReference>
<feature type="domain" description="MacB-like periplasmic core" evidence="9">
    <location>
        <begin position="20"/>
        <end position="246"/>
    </location>
</feature>
<feature type="transmembrane region" description="Helical" evidence="7">
    <location>
        <begin position="21"/>
        <end position="41"/>
    </location>
</feature>
<evidence type="ECO:0000313" key="11">
    <source>
        <dbReference type="Proteomes" id="UP000293162"/>
    </source>
</evidence>
<protein>
    <submittedName>
        <fullName evidence="10">FtsX-like permease family protein</fullName>
    </submittedName>
</protein>
<organism evidence="10 11">
    <name type="scientific">Emticicia agri</name>
    <dbReference type="NCBI Taxonomy" id="2492393"/>
    <lineage>
        <taxon>Bacteria</taxon>
        <taxon>Pseudomonadati</taxon>
        <taxon>Bacteroidota</taxon>
        <taxon>Cytophagia</taxon>
        <taxon>Cytophagales</taxon>
        <taxon>Leadbetterellaceae</taxon>
        <taxon>Emticicia</taxon>
    </lineage>
</organism>
<feature type="transmembrane region" description="Helical" evidence="7">
    <location>
        <begin position="349"/>
        <end position="368"/>
    </location>
</feature>
<evidence type="ECO:0000256" key="6">
    <source>
        <dbReference type="SAM" id="MobiDB-lite"/>
    </source>
</evidence>
<evidence type="ECO:0000256" key="7">
    <source>
        <dbReference type="SAM" id="Phobius"/>
    </source>
</evidence>
<dbReference type="Pfam" id="PF02687">
    <property type="entry name" value="FtsX"/>
    <property type="match status" value="2"/>
</dbReference>
<dbReference type="InterPro" id="IPR050250">
    <property type="entry name" value="Macrolide_Exporter_MacB"/>
</dbReference>
<dbReference type="Pfam" id="PF12704">
    <property type="entry name" value="MacB_PCD"/>
    <property type="match status" value="1"/>
</dbReference>
<dbReference type="GO" id="GO:0022857">
    <property type="term" value="F:transmembrane transporter activity"/>
    <property type="evidence" value="ECO:0007669"/>
    <property type="project" value="TreeGrafter"/>
</dbReference>
<evidence type="ECO:0000256" key="3">
    <source>
        <dbReference type="ARBA" id="ARBA00022692"/>
    </source>
</evidence>
<dbReference type="AlphaFoldDB" id="A0A4Q5M5X4"/>
<feature type="compositionally biased region" description="Polar residues" evidence="6">
    <location>
        <begin position="499"/>
        <end position="510"/>
    </location>
</feature>
<evidence type="ECO:0000259" key="9">
    <source>
        <dbReference type="Pfam" id="PF12704"/>
    </source>
</evidence>
<feature type="domain" description="ABC3 transporter permease C-terminal" evidence="8">
    <location>
        <begin position="299"/>
        <end position="413"/>
    </location>
</feature>
<keyword evidence="3 7" id="KW-0812">Transmembrane</keyword>
<dbReference type="InterPro" id="IPR003838">
    <property type="entry name" value="ABC3_permease_C"/>
</dbReference>
<dbReference type="RefSeq" id="WP_130018914.1">
    <property type="nucleotide sequence ID" value="NZ_SEWF01000001.1"/>
</dbReference>
<accession>A0A4Q5M5X4</accession>
<dbReference type="Proteomes" id="UP000293162">
    <property type="component" value="Unassembled WGS sequence"/>
</dbReference>
<evidence type="ECO:0000256" key="4">
    <source>
        <dbReference type="ARBA" id="ARBA00022989"/>
    </source>
</evidence>
<dbReference type="OrthoDB" id="5933722at2"/>
<evidence type="ECO:0000256" key="2">
    <source>
        <dbReference type="ARBA" id="ARBA00022475"/>
    </source>
</evidence>